<feature type="region of interest" description="Disordered" evidence="7">
    <location>
        <begin position="1198"/>
        <end position="1227"/>
    </location>
</feature>
<feature type="region of interest" description="Disordered" evidence="7">
    <location>
        <begin position="305"/>
        <end position="688"/>
    </location>
</feature>
<feature type="compositionally biased region" description="Basic and acidic residues" evidence="7">
    <location>
        <begin position="2131"/>
        <end position="2149"/>
    </location>
</feature>
<feature type="compositionally biased region" description="Basic and acidic residues" evidence="7">
    <location>
        <begin position="1812"/>
        <end position="1827"/>
    </location>
</feature>
<dbReference type="InterPro" id="IPR029000">
    <property type="entry name" value="Cyclophilin-like_dom_sf"/>
</dbReference>
<comment type="caution">
    <text evidence="9">The sequence shown here is derived from an EMBL/GenBank/DDBJ whole genome shotgun (WGS) entry which is preliminary data.</text>
</comment>
<feature type="compositionally biased region" description="Polar residues" evidence="7">
    <location>
        <begin position="78"/>
        <end position="91"/>
    </location>
</feature>
<feature type="compositionally biased region" description="Basic and acidic residues" evidence="7">
    <location>
        <begin position="535"/>
        <end position="567"/>
    </location>
</feature>
<dbReference type="Pfam" id="PF00400">
    <property type="entry name" value="WD40"/>
    <property type="match status" value="1"/>
</dbReference>
<dbReference type="PRINTS" id="PR00153">
    <property type="entry name" value="CSAPPISMRASE"/>
</dbReference>
<evidence type="ECO:0000256" key="6">
    <source>
        <dbReference type="ARBA" id="ARBA00023235"/>
    </source>
</evidence>
<evidence type="ECO:0000256" key="5">
    <source>
        <dbReference type="ARBA" id="ARBA00023110"/>
    </source>
</evidence>
<dbReference type="InterPro" id="IPR002130">
    <property type="entry name" value="Cyclophilin-type_PPIase_dom"/>
</dbReference>
<feature type="compositionally biased region" description="Basic and acidic residues" evidence="7">
    <location>
        <begin position="1861"/>
        <end position="1877"/>
    </location>
</feature>
<accession>A0AAV7W6G4</accession>
<feature type="compositionally biased region" description="Basic and acidic residues" evidence="7">
    <location>
        <begin position="457"/>
        <end position="466"/>
    </location>
</feature>
<feature type="compositionally biased region" description="Basic and acidic residues" evidence="7">
    <location>
        <begin position="2159"/>
        <end position="2171"/>
    </location>
</feature>
<dbReference type="GO" id="GO:0003755">
    <property type="term" value="F:peptidyl-prolyl cis-trans isomerase activity"/>
    <property type="evidence" value="ECO:0007669"/>
    <property type="project" value="UniProtKB-KW"/>
</dbReference>
<gene>
    <name evidence="9" type="ORF">NDU88_004958</name>
</gene>
<proteinExistence type="predicted"/>
<feature type="compositionally biased region" description="Basic and acidic residues" evidence="7">
    <location>
        <begin position="892"/>
        <end position="909"/>
    </location>
</feature>
<feature type="compositionally biased region" description="Basic and acidic residues" evidence="7">
    <location>
        <begin position="1688"/>
        <end position="1729"/>
    </location>
</feature>
<feature type="compositionally biased region" description="Basic and acidic residues" evidence="7">
    <location>
        <begin position="1884"/>
        <end position="1914"/>
    </location>
</feature>
<feature type="compositionally biased region" description="Basic and acidic residues" evidence="7">
    <location>
        <begin position="2717"/>
        <end position="2737"/>
    </location>
</feature>
<dbReference type="SUPFAM" id="SSF50891">
    <property type="entry name" value="Cyclophilin-like"/>
    <property type="match status" value="1"/>
</dbReference>
<feature type="compositionally biased region" description="Basic and acidic residues" evidence="7">
    <location>
        <begin position="54"/>
        <end position="77"/>
    </location>
</feature>
<feature type="compositionally biased region" description="Basic and acidic residues" evidence="7">
    <location>
        <begin position="1559"/>
        <end position="1568"/>
    </location>
</feature>
<feature type="compositionally biased region" description="Low complexity" evidence="7">
    <location>
        <begin position="392"/>
        <end position="402"/>
    </location>
</feature>
<evidence type="ECO:0000256" key="3">
    <source>
        <dbReference type="ARBA" id="ARBA00022574"/>
    </source>
</evidence>
<feature type="region of interest" description="Disordered" evidence="7">
    <location>
        <begin position="1399"/>
        <end position="1914"/>
    </location>
</feature>
<feature type="compositionally biased region" description="Basic and acidic residues" evidence="7">
    <location>
        <begin position="933"/>
        <end position="974"/>
    </location>
</feature>
<feature type="compositionally biased region" description="Basic and acidic residues" evidence="7">
    <location>
        <begin position="1269"/>
        <end position="1294"/>
    </location>
</feature>
<sequence>MASGGSRQRKTRWDDSRARERDDPPVPAPPPPPPPEPGGADNALSSTDSGRQQSEVRGETETHSQQEEPRAPIEQHIRGNTPSEQWGQQMDTKPPQELWGSRGQNVASQEPWGPQGENRTPQQPWIPVPPEPWVAPGVGRGVVEPWIPPGVGRAGSEPWIAPGESGGATETWALPAVNSGATEPWVPPGASRGAAETWVQPAVGRGAAEHWVPPGVGRGVSEPWVPPGVGRGATEPWVPPAVGRGTAEPWLPPGVGRGSGEPWLPPGANRIPAEPWVPPGDGRGAAGHWAPPGLGIGGAEPWPPRGVGRGAVEPWVSPGTGRGVTEPWVPPGVGRGTGEPWVPPGIGRGSAEQWVPPGVGRGSAETWAPPGMGRGSAETWAPTGAGRGATMPSGQQPDSSGPGQPGLGGSQESWGQHAENRAFQEQPTWGSQEPWGQQGQNVVSQEQQVWTPQEPWRQQDDGRWRASQEQWGQHGQDRPLRESRGQERHGRGRGPREPWGQQWDGRDQGSQKPWKQHGDGRERGSSGPWGSQGEGRGRGAREQWSHQGEGRERGSHTPRRNQGEGRGRGSRVPWGHQGEGRGRGTRVPWAQQGQNRGSQEPWRQFEEGRGRGSQKPWGHQGDGRDRRAHEPWGQQWDGSERGSHDAWGQQDLSKDRGLQEPWNQQENDRDRVSTDHWGGQQDEDGKISTEIWGQHAERREMELAEPWGQQQAEVREGVLREPWGQQARVEDTGLHESIRHPGEGGRERVSQGETTEGASKEPILQQADDSVRSEGHIWQKAENRVASSEELMGQHGMLHEPVGQQAGMQELVGPQVESIEKSLEGPLRHKGDNTDRWLEEHMLKQEDAKELGGSHESLGKHVGMELELQEAVAQQGGDKETPGKSLVQLGESGEKVPAEHVVQHDGRNEESEELMGQPEESRERGSVASVEPYDEKPVYQLGDSRERGPGDAAKQHNESIEERSEHYTISEDGSRAGLSKELAGYREHTEKGSEEQMGQHEKNQESILEESIGQAESDAERGSEEPMRYHEERRDKVLEVAKDQHGRDKYESSEKSMRRHEESREMTPKETMGQHESDRNKRPESPVGHHEESKVCDSEEDTVSQRPVEELMEQYEEDQRRALQEPMERNKKDRERELQESVGWYKEAGEKVSPEPVGQHGHHVGGVLQEFVGQQVEVTEMLAQGPAKLQIEDVKLLQEAHGQHHSRDGSTLSHQEEVGQRDNKEKVVQRGEFVEVAPYIKENMEAEERGSGEEALQWRKSLQQPAGTSEEKVCSKESRENQDCREIDIKELKAESGIAVSEVNNEKIVHEQREPQKDSKPRSTEKGTILEDDLCDTDIKSMTAKKEIEFGVSAGIKQRWQRSSDEDPGTQEERKHRSREIEKTFTEEEVCEAVLKAEIKKEEEDYNAQSEMRHKRQKAYEDDHLDNRERKQSRRETEKSFVDKADDGGNVKEMAVEDPEKNHARADIKQRQRMYEEDKGDYEDRKNRGREKERTFKEDEVGGSEVNLWDCGKTEEEGGKRQMGHWTGRKVDEKKELEGEDGRKATEGKHLSSRKKERKREEREDGGRERKHRGRERRDKQDDEATGERKYGSSRKKRRREKSWDEEEEEEEDADGHDAGGERKHRSRERRREKQQAGGGGDVQHWPECLGENEDLDREQWGFSQEMETHDEGADIAEEMIYWSGQGREQHNESVGEVEWRHERSRKERKREQHEQETGSERKHWESRERHRRRDEAEDDEGCGAEEPKSSRKKEKRREHDNSGERKHRSSRKKQKRREEEELRGGGLKQWSDSEKERGKDWLGAWEMEDGGENKPRSDGQQRRVLEEDGEETEIKLGSCRQVAKKEEEEDEVEKFLSVMEMERSRKKSETQHHNTERSQGSGGEKERKPERSVKEHGEKKYDARREKDGTKEDNTECKYIYMEVDGDKMQTDDSGEGTICTPVEKEGTKEKAEVSGDVGRLSLHSRDRRREKFSAEGILTEVEPKAGSEGRKKEAEMYSEGEEKHTLDFVARIREPDVHIRAEMKHGSSQDEKKRELEVGCGGESKHVPFMERDKQLEGYGEEVEHLSGKGERKRAHREDGQVKPGFGMGEWKSVPLEMGGEVKHASMVEMERESRQSDGDSLARSTSDVGKERKREKSVESAQRIKEPLSTLPFDDGGERLDQEREVMRDLLLASAPLEEEGGGNQERNMEQQMSCLSSTEDGSVREQRRELQRSWDSSKDVVGNQEIKGELLLSLPPSKEDGAGCVSKEKMEQLSQTPAKRGRVRKKDQLSSPFSKEENTGGEGNEKKEELMSLPSSKEADSEERWVGPLPTEASQTKKRKVLEFERVYLDNLPSAAMYERSYMHRDVITHVACTKTDFIITASHDGHVKFWKKIAEGIEFVKHFRSHLGVIECIAVSSEGALFCSIGEDQAMKVFDVVNFDMINMLKLGYHPGQCEWLFCPGDAISAVASSEKSTGKIFIYDGRGSNKPMYVFERLHSSPLTHIRLNSIYKVVVSADKTGMIEYWTGPPQEYKFPKNVHWEYKTDTDLYEFAKCKAYLTSMCFSPDGKKLATIGSDRKVRIFRFLTGKLMRVFDESLSMFTELQQMRQQLPDMEFGRRMAVERELEKVDAIRLINIIFDETGHFVLYGTMLGIKVINVETNRCVRILGKQENVRILQLAMFQGVARKHRAATTVEMKASDNPVLMSVQADPTIVCTAFKKNRFYLFSKREPEDTKSADSDRDVFNEKPSKEEVMAATQAEGPKRVSDSAIVHTSMGDVHIKLFPVECPKTVENFCVHSRNGYYNGHTFHRIIKGFMVQTGDPSGTGMGGESIWGGEFEDEFHPTLRHDRPYTLSMANAGPNSNGSQFFLTVVPTPWLDNKHTVFGRVTKGMEVVQRISNVKVNPKTDKPYEDISIISITVK</sequence>
<feature type="compositionally biased region" description="Basic and acidic residues" evidence="7">
    <location>
        <begin position="1983"/>
        <end position="2004"/>
    </location>
</feature>
<feature type="domain" description="PPIase cyclophilin-type" evidence="8">
    <location>
        <begin position="2749"/>
        <end position="2904"/>
    </location>
</feature>
<feature type="compositionally biased region" description="Basic and acidic residues" evidence="7">
    <location>
        <begin position="1965"/>
        <end position="1975"/>
    </location>
</feature>
<dbReference type="InterPro" id="IPR036322">
    <property type="entry name" value="WD40_repeat_dom_sf"/>
</dbReference>
<keyword evidence="5" id="KW-0697">Rotamase</keyword>
<protein>
    <recommendedName>
        <fullName evidence="2">peptidylprolyl isomerase</fullName>
        <ecNumber evidence="2">5.2.1.8</ecNumber>
    </recommendedName>
</protein>
<evidence type="ECO:0000256" key="2">
    <source>
        <dbReference type="ARBA" id="ARBA00013194"/>
    </source>
</evidence>
<feature type="region of interest" description="Disordered" evidence="7">
    <location>
        <begin position="1244"/>
        <end position="1387"/>
    </location>
</feature>
<feature type="compositionally biased region" description="Basic and acidic residues" evidence="7">
    <location>
        <begin position="728"/>
        <end position="750"/>
    </location>
</feature>
<dbReference type="FunFam" id="2.130.10.10:FF:000368">
    <property type="entry name" value="Peptidylprolyl isomerase domain and WD repeat-containing protein 1"/>
    <property type="match status" value="1"/>
</dbReference>
<dbReference type="Gene3D" id="2.40.100.10">
    <property type="entry name" value="Cyclophilin-like"/>
    <property type="match status" value="1"/>
</dbReference>
<feature type="region of interest" description="Disordered" evidence="7">
    <location>
        <begin position="719"/>
        <end position="774"/>
    </location>
</feature>
<name>A0AAV7W6G4_PLEWA</name>
<feature type="compositionally biased region" description="Basic and acidic residues" evidence="7">
    <location>
        <begin position="11"/>
        <end position="24"/>
    </location>
</feature>
<keyword evidence="6" id="KW-0413">Isomerase</keyword>
<feature type="compositionally biased region" description="Basic and acidic residues" evidence="7">
    <location>
        <begin position="1418"/>
        <end position="1500"/>
    </location>
</feature>
<organism evidence="9 10">
    <name type="scientific">Pleurodeles waltl</name>
    <name type="common">Iberian ribbed newt</name>
    <dbReference type="NCBI Taxonomy" id="8319"/>
    <lineage>
        <taxon>Eukaryota</taxon>
        <taxon>Metazoa</taxon>
        <taxon>Chordata</taxon>
        <taxon>Craniata</taxon>
        <taxon>Vertebrata</taxon>
        <taxon>Euteleostomi</taxon>
        <taxon>Amphibia</taxon>
        <taxon>Batrachia</taxon>
        <taxon>Caudata</taxon>
        <taxon>Salamandroidea</taxon>
        <taxon>Salamandridae</taxon>
        <taxon>Pleurodelinae</taxon>
        <taxon>Pleurodeles</taxon>
    </lineage>
</organism>
<feature type="compositionally biased region" description="Basic and acidic residues" evidence="7">
    <location>
        <begin position="1576"/>
        <end position="1591"/>
    </location>
</feature>
<feature type="compositionally biased region" description="Basic and acidic residues" evidence="7">
    <location>
        <begin position="1529"/>
        <end position="1550"/>
    </location>
</feature>
<feature type="region of interest" description="Disordered" evidence="7">
    <location>
        <begin position="2717"/>
        <end position="2749"/>
    </location>
</feature>
<dbReference type="Gene3D" id="2.130.10.10">
    <property type="entry name" value="YVTN repeat-like/Quinoprotein amine dehydrogenase"/>
    <property type="match status" value="2"/>
</dbReference>
<feature type="compositionally biased region" description="Basic and acidic residues" evidence="7">
    <location>
        <begin position="2241"/>
        <end position="2255"/>
    </location>
</feature>
<dbReference type="FunFam" id="2.40.100.10:FF:000003">
    <property type="entry name" value="Peptidylprolyl isomerase domain and WD repeat-containing 1"/>
    <property type="match status" value="1"/>
</dbReference>
<feature type="compositionally biased region" description="Basic residues" evidence="7">
    <location>
        <begin position="1592"/>
        <end position="1601"/>
    </location>
</feature>
<feature type="compositionally biased region" description="Basic residues" evidence="7">
    <location>
        <begin position="1766"/>
        <end position="1776"/>
    </location>
</feature>
<dbReference type="InterPro" id="IPR015943">
    <property type="entry name" value="WD40/YVTN_repeat-like_dom_sf"/>
</dbReference>
<dbReference type="EC" id="5.2.1.8" evidence="2"/>
<evidence type="ECO:0000256" key="4">
    <source>
        <dbReference type="ARBA" id="ARBA00022737"/>
    </source>
</evidence>
<feature type="compositionally biased region" description="Polar residues" evidence="7">
    <location>
        <begin position="2193"/>
        <end position="2204"/>
    </location>
</feature>
<feature type="compositionally biased region" description="Acidic residues" evidence="7">
    <location>
        <begin position="1604"/>
        <end position="1615"/>
    </location>
</feature>
<feature type="compositionally biased region" description="Basic and acidic residues" evidence="7">
    <location>
        <begin position="2102"/>
        <end position="2120"/>
    </location>
</feature>
<feature type="compositionally biased region" description="Basic and acidic residues" evidence="7">
    <location>
        <begin position="621"/>
        <end position="630"/>
    </location>
</feature>
<feature type="compositionally biased region" description="Pro residues" evidence="7">
    <location>
        <begin position="25"/>
        <end position="37"/>
    </location>
</feature>
<reference evidence="9" key="1">
    <citation type="journal article" date="2022" name="bioRxiv">
        <title>Sequencing and chromosome-scale assembly of the giantPleurodeles waltlgenome.</title>
        <authorList>
            <person name="Brown T."/>
            <person name="Elewa A."/>
            <person name="Iarovenko S."/>
            <person name="Subramanian E."/>
            <person name="Araus A.J."/>
            <person name="Petzold A."/>
            <person name="Susuki M."/>
            <person name="Suzuki K.-i.T."/>
            <person name="Hayashi T."/>
            <person name="Toyoda A."/>
            <person name="Oliveira C."/>
            <person name="Osipova E."/>
            <person name="Leigh N.D."/>
            <person name="Simon A."/>
            <person name="Yun M.H."/>
        </authorList>
    </citation>
    <scope>NUCLEOTIDE SEQUENCE</scope>
    <source>
        <strain evidence="9">20211129_DDA</strain>
        <tissue evidence="9">Liver</tissue>
    </source>
</reference>
<evidence type="ECO:0000259" key="8">
    <source>
        <dbReference type="PROSITE" id="PS50072"/>
    </source>
</evidence>
<dbReference type="GO" id="GO:0005634">
    <property type="term" value="C:nucleus"/>
    <property type="evidence" value="ECO:0007669"/>
    <property type="project" value="UniProtKB-ARBA"/>
</dbReference>
<feature type="region of interest" description="Disordered" evidence="7">
    <location>
        <begin position="2023"/>
        <end position="2310"/>
    </location>
</feature>
<feature type="compositionally biased region" description="Basic and acidic residues" evidence="7">
    <location>
        <begin position="2205"/>
        <end position="2222"/>
    </location>
</feature>
<feature type="compositionally biased region" description="Basic and acidic residues" evidence="7">
    <location>
        <begin position="1944"/>
        <end position="1955"/>
    </location>
</feature>
<feature type="compositionally biased region" description="Basic and acidic residues" evidence="7">
    <location>
        <begin position="983"/>
        <end position="1004"/>
    </location>
</feature>
<dbReference type="EMBL" id="JANPWB010000002">
    <property type="protein sequence ID" value="KAJ1209584.1"/>
    <property type="molecule type" value="Genomic_DNA"/>
</dbReference>
<dbReference type="Pfam" id="PF00160">
    <property type="entry name" value="Pro_isomerase"/>
    <property type="match status" value="1"/>
</dbReference>
<feature type="compositionally biased region" description="Basic and acidic residues" evidence="7">
    <location>
        <begin position="1371"/>
        <end position="1386"/>
    </location>
</feature>
<keyword evidence="4" id="KW-0677">Repeat</keyword>
<comment type="catalytic activity">
    <reaction evidence="1">
        <text>[protein]-peptidylproline (omega=180) = [protein]-peptidylproline (omega=0)</text>
        <dbReference type="Rhea" id="RHEA:16237"/>
        <dbReference type="Rhea" id="RHEA-COMP:10747"/>
        <dbReference type="Rhea" id="RHEA-COMP:10748"/>
        <dbReference type="ChEBI" id="CHEBI:83833"/>
        <dbReference type="ChEBI" id="CHEBI:83834"/>
        <dbReference type="EC" id="5.2.1.8"/>
    </reaction>
</comment>
<feature type="compositionally biased region" description="Basic and acidic residues" evidence="7">
    <location>
        <begin position="1304"/>
        <end position="1329"/>
    </location>
</feature>
<dbReference type="SUPFAM" id="SSF50978">
    <property type="entry name" value="WD40 repeat-like"/>
    <property type="match status" value="1"/>
</dbReference>
<dbReference type="SMART" id="SM00320">
    <property type="entry name" value="WD40"/>
    <property type="match status" value="4"/>
</dbReference>
<feature type="compositionally biased region" description="Polar residues" evidence="7">
    <location>
        <begin position="43"/>
        <end position="53"/>
    </location>
</feature>
<feature type="compositionally biased region" description="Basic and acidic residues" evidence="7">
    <location>
        <begin position="1018"/>
        <end position="1097"/>
    </location>
</feature>
<evidence type="ECO:0000256" key="1">
    <source>
        <dbReference type="ARBA" id="ARBA00000971"/>
    </source>
</evidence>
<feature type="compositionally biased region" description="Basic and acidic residues" evidence="7">
    <location>
        <begin position="2278"/>
        <end position="2294"/>
    </location>
</feature>
<dbReference type="FunFam" id="2.130.10.10:FF:000119">
    <property type="entry name" value="peptidylprolyl isomerase domain and WD repeat-containing protein 1 isoform X2"/>
    <property type="match status" value="1"/>
</dbReference>
<feature type="compositionally biased region" description="Polar residues" evidence="7">
    <location>
        <begin position="423"/>
        <end position="435"/>
    </location>
</feature>
<dbReference type="PROSITE" id="PS50072">
    <property type="entry name" value="CSA_PPIASE_2"/>
    <property type="match status" value="1"/>
</dbReference>
<feature type="region of interest" description="Disordered" evidence="7">
    <location>
        <begin position="862"/>
        <end position="1138"/>
    </location>
</feature>
<feature type="region of interest" description="Disordered" evidence="7">
    <location>
        <begin position="1"/>
        <end position="129"/>
    </location>
</feature>
<keyword evidence="3" id="KW-0853">WD repeat</keyword>
<dbReference type="PANTHER" id="PTHR45625">
    <property type="entry name" value="PEPTIDYL-PROLYL CIS-TRANS ISOMERASE-RELATED"/>
    <property type="match status" value="1"/>
</dbReference>
<feature type="compositionally biased region" description="Low complexity" evidence="7">
    <location>
        <begin position="437"/>
        <end position="449"/>
    </location>
</feature>
<evidence type="ECO:0000256" key="7">
    <source>
        <dbReference type="SAM" id="MobiDB-lite"/>
    </source>
</evidence>
<feature type="compositionally biased region" description="Basic and acidic residues" evidence="7">
    <location>
        <begin position="1117"/>
        <end position="1138"/>
    </location>
</feature>
<keyword evidence="10" id="KW-1185">Reference proteome</keyword>
<feature type="compositionally biased region" description="Basic and acidic residues" evidence="7">
    <location>
        <begin position="2023"/>
        <end position="2083"/>
    </location>
</feature>
<dbReference type="PANTHER" id="PTHR45625:SF4">
    <property type="entry name" value="PEPTIDYLPROLYL ISOMERASE DOMAIN AND WD REPEAT-CONTAINING PROTEIN 1"/>
    <property type="match status" value="1"/>
</dbReference>
<evidence type="ECO:0000313" key="10">
    <source>
        <dbReference type="Proteomes" id="UP001066276"/>
    </source>
</evidence>
<feature type="compositionally biased region" description="Basic and acidic residues" evidence="7">
    <location>
        <begin position="475"/>
        <end position="489"/>
    </location>
</feature>
<feature type="compositionally biased region" description="Basic and acidic residues" evidence="7">
    <location>
        <begin position="1792"/>
        <end position="1801"/>
    </location>
</feature>
<dbReference type="Proteomes" id="UP001066276">
    <property type="component" value="Chromosome 1_2"/>
</dbReference>
<dbReference type="CDD" id="cd01927">
    <property type="entry name" value="cyclophilin_WD40"/>
    <property type="match status" value="1"/>
</dbReference>
<dbReference type="InterPro" id="IPR001680">
    <property type="entry name" value="WD40_rpt"/>
</dbReference>
<dbReference type="InterPro" id="IPR044666">
    <property type="entry name" value="Cyclophilin_A-like"/>
</dbReference>
<evidence type="ECO:0000313" key="9">
    <source>
        <dbReference type="EMBL" id="KAJ1209584.1"/>
    </source>
</evidence>
<feature type="region of interest" description="Disordered" evidence="7">
    <location>
        <begin position="1929"/>
        <end position="2004"/>
    </location>
</feature>